<sequence>RDQNTSSCATCKMDWLMLLLSPFVIVFIYPVIFLITMYGGAVFLHVYRHRRRQIYDAYADNFWDGGQQTIAAVFDAHGTLWHGYELIGIEKLPAEGPALLIYYHGALPLDMYYILARLILCKKRRVRNVAATFLFQIPGIQLLLEVCGAVEGRSREQCVQILKNGELLAISPGGVREALFSDEYYTMIWNGRRGFAKVALEAKVPIYPIYTQNVREAIRSVQIGRKWFRKLYEWTKLPLVPLYGGFPVKLRTFIGEPILYDPKLSCDELAGKVQRDIQKMIEAHQQLPGSIISALRARWKSSKQQ</sequence>
<evidence type="ECO:0000259" key="2">
    <source>
        <dbReference type="Pfam" id="PF01553"/>
    </source>
</evidence>
<accession>A0ABN8LRD1</accession>
<keyword evidence="4" id="KW-1185">Reference proteome</keyword>
<dbReference type="PANTHER" id="PTHR22753:SF14">
    <property type="entry name" value="MONOACYLGLYCEROL_DIACYLGLYCEROL O-ACYLTRANSFERASE"/>
    <property type="match status" value="1"/>
</dbReference>
<protein>
    <recommendedName>
        <fullName evidence="2">Phospholipid/glycerol acyltransferase domain-containing protein</fullName>
    </recommendedName>
</protein>
<feature type="non-terminal residue" evidence="3">
    <location>
        <position position="1"/>
    </location>
</feature>
<feature type="domain" description="Phospholipid/glycerol acyltransferase" evidence="2">
    <location>
        <begin position="87"/>
        <end position="210"/>
    </location>
</feature>
<keyword evidence="1" id="KW-0472">Membrane</keyword>
<evidence type="ECO:0000313" key="3">
    <source>
        <dbReference type="EMBL" id="CAH3019842.1"/>
    </source>
</evidence>
<feature type="transmembrane region" description="Helical" evidence="1">
    <location>
        <begin position="23"/>
        <end position="47"/>
    </location>
</feature>
<dbReference type="EMBL" id="CALNXI010000128">
    <property type="protein sequence ID" value="CAH3019842.1"/>
    <property type="molecule type" value="Genomic_DNA"/>
</dbReference>
<reference evidence="3 4" key="1">
    <citation type="submission" date="2022-05" db="EMBL/GenBank/DDBJ databases">
        <authorList>
            <consortium name="Genoscope - CEA"/>
            <person name="William W."/>
        </authorList>
    </citation>
    <scope>NUCLEOTIDE SEQUENCE [LARGE SCALE GENOMIC DNA]</scope>
</reference>
<dbReference type="Proteomes" id="UP001159427">
    <property type="component" value="Unassembled WGS sequence"/>
</dbReference>
<dbReference type="InterPro" id="IPR002123">
    <property type="entry name" value="Plipid/glycerol_acylTrfase"/>
</dbReference>
<proteinExistence type="predicted"/>
<organism evidence="3 4">
    <name type="scientific">Porites evermanni</name>
    <dbReference type="NCBI Taxonomy" id="104178"/>
    <lineage>
        <taxon>Eukaryota</taxon>
        <taxon>Metazoa</taxon>
        <taxon>Cnidaria</taxon>
        <taxon>Anthozoa</taxon>
        <taxon>Hexacorallia</taxon>
        <taxon>Scleractinia</taxon>
        <taxon>Fungiina</taxon>
        <taxon>Poritidae</taxon>
        <taxon>Porites</taxon>
    </lineage>
</organism>
<comment type="caution">
    <text evidence="3">The sequence shown here is derived from an EMBL/GenBank/DDBJ whole genome shotgun (WGS) entry which is preliminary data.</text>
</comment>
<dbReference type="Pfam" id="PF01553">
    <property type="entry name" value="Acyltransferase"/>
    <property type="match status" value="1"/>
</dbReference>
<evidence type="ECO:0000256" key="1">
    <source>
        <dbReference type="SAM" id="Phobius"/>
    </source>
</evidence>
<dbReference type="PANTHER" id="PTHR22753">
    <property type="entry name" value="TRANSMEMBRANE PROTEIN 68"/>
    <property type="match status" value="1"/>
</dbReference>
<gene>
    <name evidence="3" type="ORF">PEVE_00004470</name>
</gene>
<keyword evidence="1" id="KW-0812">Transmembrane</keyword>
<evidence type="ECO:0000313" key="4">
    <source>
        <dbReference type="Proteomes" id="UP001159427"/>
    </source>
</evidence>
<name>A0ABN8LRD1_9CNID</name>
<dbReference type="CDD" id="cd07987">
    <property type="entry name" value="LPLAT_MGAT-like"/>
    <property type="match status" value="1"/>
</dbReference>
<dbReference type="SUPFAM" id="SSF69593">
    <property type="entry name" value="Glycerol-3-phosphate (1)-acyltransferase"/>
    <property type="match status" value="1"/>
</dbReference>
<keyword evidence="1" id="KW-1133">Transmembrane helix</keyword>